<keyword evidence="3 4" id="KW-0274">FAD</keyword>
<evidence type="ECO:0000256" key="5">
    <source>
        <dbReference type="PIRSR" id="PIRSR000350-4"/>
    </source>
</evidence>
<feature type="binding site" evidence="4">
    <location>
        <position position="263"/>
    </location>
    <ligand>
        <name>NAD(+)</name>
        <dbReference type="ChEBI" id="CHEBI:57540"/>
    </ligand>
</feature>
<name>A0A1G7X799_9FLAO</name>
<feature type="binding site" evidence="4">
    <location>
        <begin position="173"/>
        <end position="180"/>
    </location>
    <ligand>
        <name>NAD(+)</name>
        <dbReference type="ChEBI" id="CHEBI:57540"/>
    </ligand>
</feature>
<feature type="domain" description="Pyridine nucleotide-disulphide oxidoreductase dimerisation" evidence="6">
    <location>
        <begin position="340"/>
        <end position="447"/>
    </location>
</feature>
<comment type="cofactor">
    <cofactor evidence="4">
        <name>FAD</name>
        <dbReference type="ChEBI" id="CHEBI:57692"/>
    </cofactor>
    <text evidence="4">Binds 1 FAD per subunit.</text>
</comment>
<dbReference type="Pfam" id="PF02852">
    <property type="entry name" value="Pyr_redox_dim"/>
    <property type="match status" value="1"/>
</dbReference>
<evidence type="ECO:0000259" key="7">
    <source>
        <dbReference type="Pfam" id="PF07992"/>
    </source>
</evidence>
<dbReference type="PANTHER" id="PTHR43014:SF5">
    <property type="entry name" value="GLUTATHIONE REDUCTASE (NADPH)"/>
    <property type="match status" value="1"/>
</dbReference>
<organism evidence="8 9">
    <name type="scientific">Winogradskyella thalassocola</name>
    <dbReference type="NCBI Taxonomy" id="262004"/>
    <lineage>
        <taxon>Bacteria</taxon>
        <taxon>Pseudomonadati</taxon>
        <taxon>Bacteroidota</taxon>
        <taxon>Flavobacteriia</taxon>
        <taxon>Flavobacteriales</taxon>
        <taxon>Flavobacteriaceae</taxon>
        <taxon>Winogradskyella</taxon>
    </lineage>
</organism>
<dbReference type="RefSeq" id="WP_092466114.1">
    <property type="nucleotide sequence ID" value="NZ_FNCZ01000001.1"/>
</dbReference>
<comment type="similarity">
    <text evidence="1">Belongs to the class-I pyridine nucleotide-disulfide oxidoreductase family.</text>
</comment>
<feature type="disulfide bond" description="Redox-active" evidence="5">
    <location>
        <begin position="43"/>
        <end position="48"/>
    </location>
</feature>
<dbReference type="PIRSF" id="PIRSF000350">
    <property type="entry name" value="Mercury_reductase_MerA"/>
    <property type="match status" value="1"/>
</dbReference>
<feature type="domain" description="FAD/NAD(P)-binding" evidence="7">
    <location>
        <begin position="6"/>
        <end position="315"/>
    </location>
</feature>
<dbReference type="OrthoDB" id="9800167at2"/>
<feature type="binding site" evidence="4">
    <location>
        <position position="52"/>
    </location>
    <ligand>
        <name>FAD</name>
        <dbReference type="ChEBI" id="CHEBI:57692"/>
    </ligand>
</feature>
<dbReference type="SUPFAM" id="SSF51905">
    <property type="entry name" value="FAD/NAD(P)-binding domain"/>
    <property type="match status" value="1"/>
</dbReference>
<dbReference type="STRING" id="262004.SAMN04489796_101622"/>
<dbReference type="PRINTS" id="PR00368">
    <property type="entry name" value="FADPNR"/>
</dbReference>
<sequence length="453" mass="49907">METKHYNVFVIGSGIAGQTAAKACIAAGLTVAISDKREYGGTCATRGCDPKKILMQFADLVQHSNQLKGFGIKKSPKINWKAVQKFKTSFTKPVPSSTENNLTDLGIDLYHQSPKFISKNEITVEGKTISADKFVIATGYVPRPLELKGSDLLKTSDDILNLKKIPKSAIFIGSGYVGMEFCYMLSTLGCDVTMIEVGDSPLTQFDSFLVEKLTKVLEKNGVKFMFNTTPISIEKLKKNLKLTYEKGGKTKTIKARKIFNTAGRVPAVEKLDLENADIKADESGVLVNDFMQSISNENVYACGDVSSKSLPLTPLSGLQGYIAGHNIINGNSKEFENPLVPSVVFTKPQLASVGYSEEEAKSRYKNVIVYKGDTSDWYSSKKENADAYAYKIIVNERTQKIVGANLLSSQANETINILTLAMNEGLTIRDFKKQIFTYPSYTNDLKSMLKDED</sequence>
<dbReference type="Gene3D" id="3.50.50.60">
    <property type="entry name" value="FAD/NAD(P)-binding domain"/>
    <property type="match status" value="2"/>
</dbReference>
<dbReference type="InterPro" id="IPR001100">
    <property type="entry name" value="Pyr_nuc-diS_OxRdtase"/>
</dbReference>
<evidence type="ECO:0000313" key="8">
    <source>
        <dbReference type="EMBL" id="SDG80042.1"/>
    </source>
</evidence>
<keyword evidence="2" id="KW-0285">Flavoprotein</keyword>
<gene>
    <name evidence="8" type="ORF">SAMN04489796_101622</name>
</gene>
<evidence type="ECO:0000256" key="2">
    <source>
        <dbReference type="ARBA" id="ARBA00022630"/>
    </source>
</evidence>
<evidence type="ECO:0000259" key="6">
    <source>
        <dbReference type="Pfam" id="PF02852"/>
    </source>
</evidence>
<evidence type="ECO:0000256" key="1">
    <source>
        <dbReference type="ARBA" id="ARBA00007532"/>
    </source>
</evidence>
<dbReference type="SUPFAM" id="SSF55424">
    <property type="entry name" value="FAD/NAD-linked reductases, dimerisation (C-terminal) domain"/>
    <property type="match status" value="1"/>
</dbReference>
<proteinExistence type="inferred from homology"/>
<dbReference type="PRINTS" id="PR00411">
    <property type="entry name" value="PNDRDTASEI"/>
</dbReference>
<keyword evidence="4" id="KW-0520">NAD</keyword>
<keyword evidence="4" id="KW-0547">Nucleotide-binding</keyword>
<dbReference type="PANTHER" id="PTHR43014">
    <property type="entry name" value="MERCURIC REDUCTASE"/>
    <property type="match status" value="1"/>
</dbReference>
<dbReference type="InterPro" id="IPR036188">
    <property type="entry name" value="FAD/NAD-bd_sf"/>
</dbReference>
<dbReference type="Pfam" id="PF07992">
    <property type="entry name" value="Pyr_redox_2"/>
    <property type="match status" value="1"/>
</dbReference>
<dbReference type="InterPro" id="IPR023753">
    <property type="entry name" value="FAD/NAD-binding_dom"/>
</dbReference>
<protein>
    <submittedName>
        <fullName evidence="8">Glutathione reductase (NADPH)</fullName>
    </submittedName>
</protein>
<feature type="binding site" evidence="4">
    <location>
        <position position="304"/>
    </location>
    <ligand>
        <name>FAD</name>
        <dbReference type="ChEBI" id="CHEBI:57692"/>
    </ligand>
</feature>
<accession>A0A1G7X799</accession>
<dbReference type="Proteomes" id="UP000199492">
    <property type="component" value="Unassembled WGS sequence"/>
</dbReference>
<dbReference type="InterPro" id="IPR004099">
    <property type="entry name" value="Pyr_nucl-diS_OxRdtase_dimer"/>
</dbReference>
<feature type="binding site" evidence="4">
    <location>
        <position position="196"/>
    </location>
    <ligand>
        <name>NAD(+)</name>
        <dbReference type="ChEBI" id="CHEBI:57540"/>
    </ligand>
</feature>
<evidence type="ECO:0000313" key="9">
    <source>
        <dbReference type="Proteomes" id="UP000199492"/>
    </source>
</evidence>
<dbReference type="EMBL" id="FNCZ01000001">
    <property type="protein sequence ID" value="SDG80042.1"/>
    <property type="molecule type" value="Genomic_DNA"/>
</dbReference>
<dbReference type="AlphaFoldDB" id="A0A1G7X799"/>
<dbReference type="Gene3D" id="3.30.390.30">
    <property type="match status" value="1"/>
</dbReference>
<dbReference type="InterPro" id="IPR016156">
    <property type="entry name" value="FAD/NAD-linked_Rdtase_dimer_sf"/>
</dbReference>
<evidence type="ECO:0000256" key="3">
    <source>
        <dbReference type="ARBA" id="ARBA00022827"/>
    </source>
</evidence>
<evidence type="ECO:0000256" key="4">
    <source>
        <dbReference type="PIRSR" id="PIRSR000350-3"/>
    </source>
</evidence>
<dbReference type="GO" id="GO:0016491">
    <property type="term" value="F:oxidoreductase activity"/>
    <property type="evidence" value="ECO:0007669"/>
    <property type="project" value="InterPro"/>
</dbReference>
<dbReference type="GO" id="GO:0000166">
    <property type="term" value="F:nucleotide binding"/>
    <property type="evidence" value="ECO:0007669"/>
    <property type="project" value="UniProtKB-KW"/>
</dbReference>
<reference evidence="9" key="1">
    <citation type="submission" date="2016-10" db="EMBL/GenBank/DDBJ databases">
        <authorList>
            <person name="Varghese N."/>
            <person name="Submissions S."/>
        </authorList>
    </citation>
    <scope>NUCLEOTIDE SEQUENCE [LARGE SCALE GENOMIC DNA]</scope>
    <source>
        <strain evidence="9">DSM 15363</strain>
    </source>
</reference>
<keyword evidence="9" id="KW-1185">Reference proteome</keyword>